<keyword evidence="2" id="KW-1185">Reference proteome</keyword>
<proteinExistence type="predicted"/>
<dbReference type="Proteomes" id="UP000756132">
    <property type="component" value="Chromosome 9"/>
</dbReference>
<gene>
    <name evidence="1" type="ORF">CLAFUR5_09458</name>
</gene>
<dbReference type="GeneID" id="71989336"/>
<organism evidence="1 2">
    <name type="scientific">Passalora fulva</name>
    <name type="common">Tomato leaf mold</name>
    <name type="synonym">Cladosporium fulvum</name>
    <dbReference type="NCBI Taxonomy" id="5499"/>
    <lineage>
        <taxon>Eukaryota</taxon>
        <taxon>Fungi</taxon>
        <taxon>Dikarya</taxon>
        <taxon>Ascomycota</taxon>
        <taxon>Pezizomycotina</taxon>
        <taxon>Dothideomycetes</taxon>
        <taxon>Dothideomycetidae</taxon>
        <taxon>Mycosphaerellales</taxon>
        <taxon>Mycosphaerellaceae</taxon>
        <taxon>Fulvia</taxon>
    </lineage>
</organism>
<dbReference type="KEGG" id="ffu:CLAFUR5_09458"/>
<reference evidence="1" key="2">
    <citation type="journal article" date="2022" name="Microb. Genom.">
        <title>A chromosome-scale genome assembly of the tomato pathogen Cladosporium fulvum reveals a compartmentalized genome architecture and the presence of a dispensable chromosome.</title>
        <authorList>
            <person name="Zaccaron A.Z."/>
            <person name="Chen L.H."/>
            <person name="Samaras A."/>
            <person name="Stergiopoulos I."/>
        </authorList>
    </citation>
    <scope>NUCLEOTIDE SEQUENCE</scope>
    <source>
        <strain evidence="1">Race5_Kim</strain>
    </source>
</reference>
<evidence type="ECO:0000313" key="1">
    <source>
        <dbReference type="EMBL" id="UJO22376.1"/>
    </source>
</evidence>
<protein>
    <submittedName>
        <fullName evidence="1">Uncharacterized protein</fullName>
    </submittedName>
</protein>
<sequence>MNSMAKPQVVHLNLSGSNRQESVPDFFNAIRSKADLKRITKIPEATALFTSTPRPPIFTDDGALCRPENHELRAQAIEYICSGGTIIGISSFGSTFFEELGLPWKAASYYREEFSLQSSFTAFKIDKLPFQYSMKAAHLVDVEKKHALYAPTPESEYEALGLGKRVSEEPVDEEIVAAAFAKVGEGSFGYIGDVNYQEETVKVLLAMLGLLE</sequence>
<name>A0A9Q8UTY5_PASFU</name>
<accession>A0A9Q8UTY5</accession>
<dbReference type="OrthoDB" id="167809at2759"/>
<dbReference type="RefSeq" id="XP_047766742.1">
    <property type="nucleotide sequence ID" value="XM_047908606.1"/>
</dbReference>
<dbReference type="AlphaFoldDB" id="A0A9Q8UTY5"/>
<reference evidence="1" key="1">
    <citation type="submission" date="2021-12" db="EMBL/GenBank/DDBJ databases">
        <authorList>
            <person name="Zaccaron A."/>
            <person name="Stergiopoulos I."/>
        </authorList>
    </citation>
    <scope>NUCLEOTIDE SEQUENCE</scope>
    <source>
        <strain evidence="1">Race5_Kim</strain>
    </source>
</reference>
<dbReference type="EMBL" id="CP090171">
    <property type="protein sequence ID" value="UJO22376.1"/>
    <property type="molecule type" value="Genomic_DNA"/>
</dbReference>
<evidence type="ECO:0000313" key="2">
    <source>
        <dbReference type="Proteomes" id="UP000756132"/>
    </source>
</evidence>